<sequence length="89" mass="10356">MAFTPIIRRTGDGLQTLCDVCFFLLWWSWHIGYTKNLCRHVRCVRIYEASTLGVRWQSVVCRAWLRRGMASEVAGAKGRDVTKDGRFKF</sequence>
<name>A0A6B0UBH2_IXORI</name>
<reference evidence="1" key="1">
    <citation type="submission" date="2019-12" db="EMBL/GenBank/DDBJ databases">
        <title>An insight into the sialome of adult female Ixodes ricinus ticks feeding for 6 days.</title>
        <authorList>
            <person name="Perner J."/>
            <person name="Ribeiro J.M.C."/>
        </authorList>
    </citation>
    <scope>NUCLEOTIDE SEQUENCE</scope>
    <source>
        <strain evidence="1">Semi-engorged</strain>
        <tissue evidence="1">Salivary glands</tissue>
    </source>
</reference>
<dbReference type="EMBL" id="GIFC01004027">
    <property type="protein sequence ID" value="MXU86110.1"/>
    <property type="molecule type" value="Transcribed_RNA"/>
</dbReference>
<proteinExistence type="predicted"/>
<accession>A0A6B0UBH2</accession>
<organism evidence="1">
    <name type="scientific">Ixodes ricinus</name>
    <name type="common">Common tick</name>
    <name type="synonym">Acarus ricinus</name>
    <dbReference type="NCBI Taxonomy" id="34613"/>
    <lineage>
        <taxon>Eukaryota</taxon>
        <taxon>Metazoa</taxon>
        <taxon>Ecdysozoa</taxon>
        <taxon>Arthropoda</taxon>
        <taxon>Chelicerata</taxon>
        <taxon>Arachnida</taxon>
        <taxon>Acari</taxon>
        <taxon>Parasitiformes</taxon>
        <taxon>Ixodida</taxon>
        <taxon>Ixodoidea</taxon>
        <taxon>Ixodidae</taxon>
        <taxon>Ixodinae</taxon>
        <taxon>Ixodes</taxon>
    </lineage>
</organism>
<dbReference type="AlphaFoldDB" id="A0A6B0UBH2"/>
<evidence type="ECO:0000313" key="1">
    <source>
        <dbReference type="EMBL" id="MXU86110.1"/>
    </source>
</evidence>
<protein>
    <submittedName>
        <fullName evidence="1">Uncharacterized protein</fullName>
    </submittedName>
</protein>